<reference evidence="3" key="1">
    <citation type="submission" date="2016-04" db="EMBL/GenBank/DDBJ databases">
        <authorList>
            <person name="Gasior T."/>
        </authorList>
    </citation>
    <scope>NUCLEOTIDE SEQUENCE [LARGE SCALE GENOMIC DNA]</scope>
</reference>
<keyword evidence="1" id="KW-0812">Transmembrane</keyword>
<evidence type="ECO:0000256" key="1">
    <source>
        <dbReference type="SAM" id="Phobius"/>
    </source>
</evidence>
<sequence>MSYILNIIIVVIIITTINSVSTVLQIRSVERERVKEGYAPFSNFDYYYPIGSWVLGTIVLIILALFVRYIPEPTNLWWVLLACLVVVIIHFVAGLISSGILSVLQANKVKKDNQQQLNQ</sequence>
<gene>
    <name evidence="2" type="ORF">vB_SscM-1_158</name>
</gene>
<feature type="transmembrane region" description="Helical" evidence="1">
    <location>
        <begin position="46"/>
        <end position="70"/>
    </location>
</feature>
<feature type="transmembrane region" description="Helical" evidence="1">
    <location>
        <begin position="6"/>
        <end position="26"/>
    </location>
</feature>
<keyword evidence="1" id="KW-0472">Membrane</keyword>
<dbReference type="InterPro" id="IPR055843">
    <property type="entry name" value="DUF7420"/>
</dbReference>
<keyword evidence="1" id="KW-1133">Transmembrane helix</keyword>
<dbReference type="EMBL" id="KX171212">
    <property type="protein sequence ID" value="ANT44822.1"/>
    <property type="molecule type" value="Genomic_DNA"/>
</dbReference>
<name>A0A1X9I9X7_9CAUD</name>
<dbReference type="Proteomes" id="UP000224459">
    <property type="component" value="Segment"/>
</dbReference>
<organism evidence="2 3">
    <name type="scientific">Staphylococcus phage vB_SscM-1</name>
    <dbReference type="NCBI Taxonomy" id="1868844"/>
    <lineage>
        <taxon>Viruses</taxon>
        <taxon>Duplodnaviria</taxon>
        <taxon>Heunggongvirae</taxon>
        <taxon>Uroviricota</taxon>
        <taxon>Caudoviricetes</taxon>
        <taxon>Herelleviridae</taxon>
        <taxon>Twortvirinae</taxon>
        <taxon>Sciuriunavirus</taxon>
        <taxon>Sciuriunavirus SscM1</taxon>
    </lineage>
</organism>
<evidence type="ECO:0000313" key="3">
    <source>
        <dbReference type="Proteomes" id="UP000224459"/>
    </source>
</evidence>
<protein>
    <submittedName>
        <fullName evidence="2">Uncharacterized protein</fullName>
    </submittedName>
</protein>
<proteinExistence type="predicted"/>
<evidence type="ECO:0000313" key="2">
    <source>
        <dbReference type="EMBL" id="ANT44822.1"/>
    </source>
</evidence>
<feature type="transmembrane region" description="Helical" evidence="1">
    <location>
        <begin position="76"/>
        <end position="104"/>
    </location>
</feature>
<accession>A0A1X9I9X7</accession>
<keyword evidence="3" id="KW-1185">Reference proteome</keyword>
<dbReference type="Pfam" id="PF24195">
    <property type="entry name" value="DUF7420"/>
    <property type="match status" value="1"/>
</dbReference>